<keyword evidence="8" id="KW-1278">Translocase</keyword>
<dbReference type="EMBL" id="AJWZ01002404">
    <property type="protein sequence ID" value="EKC71053.1"/>
    <property type="molecule type" value="Genomic_DNA"/>
</dbReference>
<keyword evidence="5" id="KW-0677">Repeat</keyword>
<evidence type="ECO:0000256" key="9">
    <source>
        <dbReference type="ARBA" id="ARBA00023136"/>
    </source>
</evidence>
<evidence type="ECO:0000256" key="5">
    <source>
        <dbReference type="ARBA" id="ARBA00022737"/>
    </source>
</evidence>
<dbReference type="AlphaFoldDB" id="K1TN86"/>
<dbReference type="InterPro" id="IPR017871">
    <property type="entry name" value="ABC_transporter-like_CS"/>
</dbReference>
<evidence type="ECO:0000256" key="2">
    <source>
        <dbReference type="ARBA" id="ARBA00005417"/>
    </source>
</evidence>
<sequence>GLIPQFYQGDIHGRVLVDGQEISNIPMYQIAAKVGSVFQNPRTQFFNVDTDSEIAFGIENEARPPKKLAERVEQTTEDLHIQKLRNRNIFELSGGEKQKIAFASVYAMNPQIYLLDEPSSNLDMTSIQELREHLRLIKKQGKTVLIAEHRLYYLMELADRIVYLEKGEIKGIYTPEEFRQLSEHEREHMGSASC</sequence>
<organism evidence="12">
    <name type="scientific">human gut metagenome</name>
    <dbReference type="NCBI Taxonomy" id="408170"/>
    <lineage>
        <taxon>unclassified sequences</taxon>
        <taxon>metagenomes</taxon>
        <taxon>organismal metagenomes</taxon>
    </lineage>
</organism>
<dbReference type="Gene3D" id="3.40.50.300">
    <property type="entry name" value="P-loop containing nucleotide triphosphate hydrolases"/>
    <property type="match status" value="1"/>
</dbReference>
<evidence type="ECO:0000256" key="10">
    <source>
        <dbReference type="ARBA" id="ARBA00025157"/>
    </source>
</evidence>
<dbReference type="PANTHER" id="PTHR43553">
    <property type="entry name" value="HEAVY METAL TRANSPORTER"/>
    <property type="match status" value="1"/>
</dbReference>
<keyword evidence="4" id="KW-1003">Cell membrane</keyword>
<protein>
    <submittedName>
        <fullName evidence="12">ATPase component of various ABC-type transport system, containing duplicated ATPase</fullName>
    </submittedName>
</protein>
<dbReference type="PANTHER" id="PTHR43553:SF23">
    <property type="entry name" value="ABC TRANSPORTER ATP-BINDING COMPONENT"/>
    <property type="match status" value="1"/>
</dbReference>
<keyword evidence="7" id="KW-0067">ATP-binding</keyword>
<dbReference type="CDD" id="cd03225">
    <property type="entry name" value="ABC_cobalt_CbiO_domain1"/>
    <property type="match status" value="1"/>
</dbReference>
<dbReference type="InterPro" id="IPR027417">
    <property type="entry name" value="P-loop_NTPase"/>
</dbReference>
<comment type="similarity">
    <text evidence="2">Belongs to the ABC transporter superfamily.</text>
</comment>
<dbReference type="PROSITE" id="PS00211">
    <property type="entry name" value="ABC_TRANSPORTER_1"/>
    <property type="match status" value="1"/>
</dbReference>
<evidence type="ECO:0000313" key="12">
    <source>
        <dbReference type="EMBL" id="EKC71053.1"/>
    </source>
</evidence>
<evidence type="ECO:0000256" key="4">
    <source>
        <dbReference type="ARBA" id="ARBA00022475"/>
    </source>
</evidence>
<dbReference type="InterPro" id="IPR003439">
    <property type="entry name" value="ABC_transporter-like_ATP-bd"/>
</dbReference>
<dbReference type="GO" id="GO:0016887">
    <property type="term" value="F:ATP hydrolysis activity"/>
    <property type="evidence" value="ECO:0007669"/>
    <property type="project" value="InterPro"/>
</dbReference>
<comment type="subcellular location">
    <subcellularLocation>
        <location evidence="1">Cell membrane</location>
        <topology evidence="1">Peripheral membrane protein</topology>
    </subcellularLocation>
</comment>
<dbReference type="GO" id="GO:0042626">
    <property type="term" value="F:ATPase-coupled transmembrane transporter activity"/>
    <property type="evidence" value="ECO:0007669"/>
    <property type="project" value="TreeGrafter"/>
</dbReference>
<keyword evidence="9" id="KW-0472">Membrane</keyword>
<feature type="non-terminal residue" evidence="12">
    <location>
        <position position="1"/>
    </location>
</feature>
<gene>
    <name evidence="12" type="ORF">OBE_03586</name>
</gene>
<accession>K1TN86</accession>
<dbReference type="Pfam" id="PF00005">
    <property type="entry name" value="ABC_tran"/>
    <property type="match status" value="1"/>
</dbReference>
<dbReference type="GO" id="GO:0043190">
    <property type="term" value="C:ATP-binding cassette (ABC) transporter complex"/>
    <property type="evidence" value="ECO:0007669"/>
    <property type="project" value="TreeGrafter"/>
</dbReference>
<comment type="caution">
    <text evidence="12">The sequence shown here is derived from an EMBL/GenBank/DDBJ whole genome shotgun (WGS) entry which is preliminary data.</text>
</comment>
<comment type="function">
    <text evidence="10">Probably part of an ABC transporter complex. Responsible for energy coupling to the transport system.</text>
</comment>
<dbReference type="GO" id="GO:0005524">
    <property type="term" value="F:ATP binding"/>
    <property type="evidence" value="ECO:0007669"/>
    <property type="project" value="UniProtKB-KW"/>
</dbReference>
<evidence type="ECO:0000256" key="8">
    <source>
        <dbReference type="ARBA" id="ARBA00022967"/>
    </source>
</evidence>
<keyword evidence="6" id="KW-0547">Nucleotide-binding</keyword>
<dbReference type="InterPro" id="IPR050095">
    <property type="entry name" value="ECF_ABC_transporter_ATP-bd"/>
</dbReference>
<dbReference type="SUPFAM" id="SSF52540">
    <property type="entry name" value="P-loop containing nucleoside triphosphate hydrolases"/>
    <property type="match status" value="1"/>
</dbReference>
<evidence type="ECO:0000256" key="7">
    <source>
        <dbReference type="ARBA" id="ARBA00022840"/>
    </source>
</evidence>
<evidence type="ECO:0000259" key="11">
    <source>
        <dbReference type="PROSITE" id="PS50893"/>
    </source>
</evidence>
<evidence type="ECO:0000256" key="1">
    <source>
        <dbReference type="ARBA" id="ARBA00004202"/>
    </source>
</evidence>
<feature type="domain" description="ABC transporter" evidence="11">
    <location>
        <begin position="6"/>
        <end position="191"/>
    </location>
</feature>
<evidence type="ECO:0000256" key="3">
    <source>
        <dbReference type="ARBA" id="ARBA00022448"/>
    </source>
</evidence>
<evidence type="ECO:0000256" key="6">
    <source>
        <dbReference type="ARBA" id="ARBA00022741"/>
    </source>
</evidence>
<proteinExistence type="inferred from homology"/>
<dbReference type="InterPro" id="IPR015856">
    <property type="entry name" value="ABC_transpr_CbiO/EcfA_su"/>
</dbReference>
<dbReference type="PROSITE" id="PS50893">
    <property type="entry name" value="ABC_TRANSPORTER_2"/>
    <property type="match status" value="1"/>
</dbReference>
<keyword evidence="3" id="KW-0813">Transport</keyword>
<name>K1TN86_9ZZZZ</name>
<reference evidence="12" key="1">
    <citation type="journal article" date="2013" name="Environ. Microbiol.">
        <title>Microbiota from the distal guts of lean and obese adolescents exhibit partial functional redundancy besides clear differences in community structure.</title>
        <authorList>
            <person name="Ferrer M."/>
            <person name="Ruiz A."/>
            <person name="Lanza F."/>
            <person name="Haange S.B."/>
            <person name="Oberbach A."/>
            <person name="Till H."/>
            <person name="Bargiela R."/>
            <person name="Campoy C."/>
            <person name="Segura M.T."/>
            <person name="Richter M."/>
            <person name="von Bergen M."/>
            <person name="Seifert J."/>
            <person name="Suarez A."/>
        </authorList>
    </citation>
    <scope>NUCLEOTIDE SEQUENCE</scope>
</reference>